<dbReference type="EMBL" id="AE017354">
    <property type="protein sequence ID" value="AAU27100.1"/>
    <property type="molecule type" value="Genomic_DNA"/>
</dbReference>
<dbReference type="AlphaFoldDB" id="Q5ZWS1"/>
<dbReference type="Gene3D" id="3.40.50.720">
    <property type="entry name" value="NAD(P)-binding Rossmann-like Domain"/>
    <property type="match status" value="1"/>
</dbReference>
<name>Q5ZWS1_LEGPH</name>
<dbReference type="InterPro" id="IPR036291">
    <property type="entry name" value="NAD(P)-bd_dom_sf"/>
</dbReference>
<dbReference type="OrthoDB" id="9804774at2"/>
<organism evidence="1 2">
    <name type="scientific">Legionella pneumophila subsp. pneumophila (strain Philadelphia 1 / ATCC 33152 / DSM 7513)</name>
    <dbReference type="NCBI Taxonomy" id="272624"/>
    <lineage>
        <taxon>Bacteria</taxon>
        <taxon>Pseudomonadati</taxon>
        <taxon>Pseudomonadota</taxon>
        <taxon>Gammaproteobacteria</taxon>
        <taxon>Legionellales</taxon>
        <taxon>Legionellaceae</taxon>
        <taxon>Legionella</taxon>
    </lineage>
</organism>
<dbReference type="SUPFAM" id="SSF51735">
    <property type="entry name" value="NAD(P)-binding Rossmann-fold domains"/>
    <property type="match status" value="1"/>
</dbReference>
<dbReference type="Pfam" id="PF00106">
    <property type="entry name" value="adh_short"/>
    <property type="match status" value="1"/>
</dbReference>
<dbReference type="GeneID" id="93358611"/>
<reference evidence="1 2" key="1">
    <citation type="journal article" date="2004" name="Science">
        <title>The genomic sequence of the accidental pathogen Legionella pneumophila.</title>
        <authorList>
            <person name="Chien M."/>
            <person name="Morozova I."/>
            <person name="Shi S."/>
            <person name="Sheng H."/>
            <person name="Chen J."/>
            <person name="Gomez S.M."/>
            <person name="Asamani G."/>
            <person name="Hill K."/>
            <person name="Nuara J."/>
            <person name="Feder M."/>
            <person name="Rineer J."/>
            <person name="Greenberg J.J."/>
            <person name="Steshenko V."/>
            <person name="Park S.H."/>
            <person name="Zhao B."/>
            <person name="Teplitskaya E."/>
            <person name="Edwards J.R."/>
            <person name="Pampou S."/>
            <person name="Georghiou A."/>
            <person name="Chou I.C."/>
            <person name="Iannuccilli W."/>
            <person name="Ulz M.E."/>
            <person name="Kim D.H."/>
            <person name="Geringer-Sameth A."/>
            <person name="Goldsberry C."/>
            <person name="Morozov P."/>
            <person name="Fischer S.G."/>
            <person name="Segal G."/>
            <person name="Qu X."/>
            <person name="Rzhetsky A."/>
            <person name="Zhang P."/>
            <person name="Cayanis E."/>
            <person name="De Jong P.J."/>
            <person name="Ju J."/>
            <person name="Kalachikov S."/>
            <person name="Shuman H.A."/>
            <person name="Russo J.J."/>
        </authorList>
    </citation>
    <scope>NUCLEOTIDE SEQUENCE [LARGE SCALE GENOMIC DNA]</scope>
    <source>
        <strain evidence="2">Philadelphia 1 / ATCC 33152 / DSM 7513</strain>
    </source>
</reference>
<dbReference type="InterPro" id="IPR002347">
    <property type="entry name" value="SDR_fam"/>
</dbReference>
<sequence>MTNINNNKAALVTGASHGIGLELAKILLDDGWVVYGTGRDVSSLEDTKALFPCFVPI</sequence>
<accession>Q5ZWS1</accession>
<dbReference type="Proteomes" id="UP000000609">
    <property type="component" value="Chromosome"/>
</dbReference>
<dbReference type="RefSeq" id="WP_010946749.1">
    <property type="nucleotide sequence ID" value="NC_002942.5"/>
</dbReference>
<protein>
    <submittedName>
        <fullName evidence="1">Possible dehydrogenase</fullName>
    </submittedName>
</protein>
<evidence type="ECO:0000313" key="1">
    <source>
        <dbReference type="EMBL" id="AAU27100.1"/>
    </source>
</evidence>
<dbReference type="HOGENOM" id="CLU_2991178_0_0_6"/>
<keyword evidence="2" id="KW-1185">Reference proteome</keyword>
<gene>
    <name evidence="1" type="ordered locus">lpg1014</name>
</gene>
<evidence type="ECO:0000313" key="2">
    <source>
        <dbReference type="Proteomes" id="UP000000609"/>
    </source>
</evidence>
<dbReference type="PATRIC" id="fig|272624.6.peg.1051"/>
<dbReference type="STRING" id="272624.lpg1014"/>
<proteinExistence type="predicted"/>
<dbReference type="KEGG" id="lpn:lpg1014"/>
<dbReference type="PaxDb" id="272624-lpg1014"/>